<feature type="repeat" description="ANK" evidence="1">
    <location>
        <begin position="500"/>
        <end position="532"/>
    </location>
</feature>
<evidence type="ECO:0008006" key="4">
    <source>
        <dbReference type="Google" id="ProtNLM"/>
    </source>
</evidence>
<dbReference type="Pfam" id="PF13637">
    <property type="entry name" value="Ank_4"/>
    <property type="match status" value="1"/>
</dbReference>
<proteinExistence type="predicted"/>
<reference evidence="2" key="1">
    <citation type="journal article" date="2014" name="Int. J. Syst. Evol. Microbiol.">
        <title>Complete genome sequence of Corynebacterium casei LMG S-19264T (=DSM 44701T), isolated from a smear-ripened cheese.</title>
        <authorList>
            <consortium name="US DOE Joint Genome Institute (JGI-PGF)"/>
            <person name="Walter F."/>
            <person name="Albersmeier A."/>
            <person name="Kalinowski J."/>
            <person name="Ruckert C."/>
        </authorList>
    </citation>
    <scope>NUCLEOTIDE SEQUENCE</scope>
    <source>
        <strain evidence="2">JCM 13919</strain>
    </source>
</reference>
<sequence>MLANNNVSTLTPLRTNIARLMNENLKLEMIKQFGEGISTALLALLETFDFIDKIDLQDCDIVIPEVSEEKYNLFLAAFTQRNELLGNMLRDVRVRKARDGVRIDKVAQLVASSSSFFNSQPQQLTHTHLISHLVKLGYRFNEEGVCFGLSSMAIQAALLGEEQVIRFNRRLNLLASLTPDALVENVTQAREEVKKLGKAPPSEETRQWLEIQAFFDDLMFYQQPYHYRDWYEERKAPAQSLKQTAPLVLSTALEGQGGIREIGDFIGAYSKQELKDYFTSFQTSIENDQAITNPVSMQLKSSTHAISITWSPTIKHWLFADANKLPIQALFSPEDVASKVYLALKSQRDSINDTLIFETLIFTTITQETNVSQAISVWKKQDTWARMHQISAAKALLTDDSHATLLYFAAQNGYIEVVKELLNLGADINLAANDGASPLFIAAQNGHVKVVKELLNRGAKINQEKNTGETPLSIAVWAGHLKVVKELLNHGAKINQAKSNGETPLFIAAWAGHLKVVKELLKRGAKINQTTDDGETPLFMASEEGHIEVVKELLLWKADINQAMKNGGGPLFIAAQKGHIEVVELLLNSGARSDLVFKSSIGSLQQFARRENVETFMNEFIHAQTQSTNPDTEIQMTPEEIAIIMGHTEIATLLHGVNQQPSFGA</sequence>
<dbReference type="InterPro" id="IPR036770">
    <property type="entry name" value="Ankyrin_rpt-contain_sf"/>
</dbReference>
<feature type="repeat" description="ANK" evidence="1">
    <location>
        <begin position="434"/>
        <end position="466"/>
    </location>
</feature>
<dbReference type="PANTHER" id="PTHR24121:SF23">
    <property type="entry name" value="NO MECHANORECEPTOR POTENTIAL C, ISOFORM H"/>
    <property type="match status" value="1"/>
</dbReference>
<dbReference type="PROSITE" id="PS50297">
    <property type="entry name" value="ANK_REP_REGION"/>
    <property type="match status" value="6"/>
</dbReference>
<dbReference type="InterPro" id="IPR002110">
    <property type="entry name" value="Ankyrin_rpt"/>
</dbReference>
<keyword evidence="3" id="KW-1185">Reference proteome</keyword>
<feature type="repeat" description="ANK" evidence="1">
    <location>
        <begin position="467"/>
        <end position="499"/>
    </location>
</feature>
<dbReference type="PRINTS" id="PR01415">
    <property type="entry name" value="ANKYRIN"/>
</dbReference>
<protein>
    <recommendedName>
        <fullName evidence="4">Ankyrin repeat protein</fullName>
    </recommendedName>
</protein>
<feature type="repeat" description="ANK" evidence="1">
    <location>
        <begin position="401"/>
        <end position="433"/>
    </location>
</feature>
<feature type="repeat" description="ANK" evidence="1">
    <location>
        <begin position="566"/>
        <end position="598"/>
    </location>
</feature>
<dbReference type="Pfam" id="PF12796">
    <property type="entry name" value="Ank_2"/>
    <property type="match status" value="2"/>
</dbReference>
<dbReference type="Proteomes" id="UP000630149">
    <property type="component" value="Unassembled WGS sequence"/>
</dbReference>
<comment type="caution">
    <text evidence="2">The sequence shown here is derived from an EMBL/GenBank/DDBJ whole genome shotgun (WGS) entry which is preliminary data.</text>
</comment>
<dbReference type="PANTHER" id="PTHR24121">
    <property type="entry name" value="NO MECHANORECEPTOR POTENTIAL C, ISOFORM D-RELATED"/>
    <property type="match status" value="1"/>
</dbReference>
<dbReference type="SUPFAM" id="SSF48403">
    <property type="entry name" value="Ankyrin repeat"/>
    <property type="match status" value="1"/>
</dbReference>
<keyword evidence="1" id="KW-0040">ANK repeat</keyword>
<feature type="repeat" description="ANK" evidence="1">
    <location>
        <begin position="533"/>
        <end position="565"/>
    </location>
</feature>
<dbReference type="AlphaFoldDB" id="A0A917JT48"/>
<evidence type="ECO:0000256" key="1">
    <source>
        <dbReference type="PROSITE-ProRule" id="PRU00023"/>
    </source>
</evidence>
<reference evidence="2" key="2">
    <citation type="submission" date="2020-09" db="EMBL/GenBank/DDBJ databases">
        <authorList>
            <person name="Sun Q."/>
            <person name="Ohkuma M."/>
        </authorList>
    </citation>
    <scope>NUCLEOTIDE SEQUENCE</scope>
    <source>
        <strain evidence="2">JCM 13919</strain>
    </source>
</reference>
<evidence type="ECO:0000313" key="2">
    <source>
        <dbReference type="EMBL" id="GGI80378.1"/>
    </source>
</evidence>
<accession>A0A917JT48</accession>
<organism evidence="2 3">
    <name type="scientific">Legionella impletisoli</name>
    <dbReference type="NCBI Taxonomy" id="343510"/>
    <lineage>
        <taxon>Bacteria</taxon>
        <taxon>Pseudomonadati</taxon>
        <taxon>Pseudomonadota</taxon>
        <taxon>Gammaproteobacteria</taxon>
        <taxon>Legionellales</taxon>
        <taxon>Legionellaceae</taxon>
        <taxon>Legionella</taxon>
    </lineage>
</organism>
<dbReference type="Gene3D" id="1.25.40.20">
    <property type="entry name" value="Ankyrin repeat-containing domain"/>
    <property type="match status" value="2"/>
</dbReference>
<name>A0A917JT48_9GAMM</name>
<gene>
    <name evidence="2" type="ORF">GCM10007966_06120</name>
</gene>
<dbReference type="EMBL" id="BMOB01000002">
    <property type="protein sequence ID" value="GGI80378.1"/>
    <property type="molecule type" value="Genomic_DNA"/>
</dbReference>
<evidence type="ECO:0000313" key="3">
    <source>
        <dbReference type="Proteomes" id="UP000630149"/>
    </source>
</evidence>
<dbReference type="SMART" id="SM00248">
    <property type="entry name" value="ANK"/>
    <property type="match status" value="6"/>
</dbReference>
<dbReference type="PROSITE" id="PS50088">
    <property type="entry name" value="ANK_REPEAT"/>
    <property type="match status" value="6"/>
</dbReference>